<feature type="domain" description="Trypanosome variant surface glycoprotein B-type N-terminal" evidence="10">
    <location>
        <begin position="59"/>
        <end position="345"/>
    </location>
</feature>
<keyword evidence="5" id="KW-0732">Signal</keyword>
<feature type="non-terminal residue" evidence="11">
    <location>
        <position position="1"/>
    </location>
</feature>
<evidence type="ECO:0000256" key="8">
    <source>
        <dbReference type="ARBA" id="ARBA00023288"/>
    </source>
</evidence>
<evidence type="ECO:0000256" key="5">
    <source>
        <dbReference type="ARBA" id="ARBA00022729"/>
    </source>
</evidence>
<dbReference type="AlphaFoldDB" id="M4SS69"/>
<evidence type="ECO:0000256" key="6">
    <source>
        <dbReference type="ARBA" id="ARBA00023136"/>
    </source>
</evidence>
<keyword evidence="4" id="KW-0336">GPI-anchor</keyword>
<evidence type="ECO:0000256" key="4">
    <source>
        <dbReference type="ARBA" id="ARBA00022622"/>
    </source>
</evidence>
<dbReference type="GO" id="GO:0098552">
    <property type="term" value="C:side of membrane"/>
    <property type="evidence" value="ECO:0007669"/>
    <property type="project" value="UniProtKB-KW"/>
</dbReference>
<organism evidence="11">
    <name type="scientific">Trypanosoma brucei</name>
    <dbReference type="NCBI Taxonomy" id="5691"/>
    <lineage>
        <taxon>Eukaryota</taxon>
        <taxon>Discoba</taxon>
        <taxon>Euglenozoa</taxon>
        <taxon>Kinetoplastea</taxon>
        <taxon>Metakinetoplastina</taxon>
        <taxon>Trypanosomatida</taxon>
        <taxon>Trypanosomatidae</taxon>
        <taxon>Trypanosoma</taxon>
    </lineage>
</organism>
<comment type="subcellular location">
    <subcellularLocation>
        <location evidence="2">Cell membrane</location>
        <topology evidence="2">Lipid-anchor</topology>
        <topology evidence="2">GPI-anchor</topology>
    </subcellularLocation>
</comment>
<accession>M4SS69</accession>
<reference evidence="11" key="1">
    <citation type="submission" date="2013-02" db="EMBL/GenBank/DDBJ databases">
        <authorList>
            <person name="Cross G.A.M."/>
            <person name="Kim H.-S."/>
            <person name="Wickstead B."/>
        </authorList>
    </citation>
    <scope>NUCLEOTIDE SEQUENCE</scope>
    <source>
        <strain evidence="11">Lister 427</strain>
    </source>
</reference>
<evidence type="ECO:0000313" key="11">
    <source>
        <dbReference type="EMBL" id="AGH59168.1"/>
    </source>
</evidence>
<dbReference type="InterPro" id="IPR025932">
    <property type="entry name" value="Trypano_VSG_B_N_dom"/>
</dbReference>
<evidence type="ECO:0000256" key="9">
    <source>
        <dbReference type="SAM" id="MobiDB-lite"/>
    </source>
</evidence>
<evidence type="ECO:0000256" key="2">
    <source>
        <dbReference type="ARBA" id="ARBA00004609"/>
    </source>
</evidence>
<keyword evidence="8" id="KW-0449">Lipoprotein</keyword>
<dbReference type="Pfam" id="PF13206">
    <property type="entry name" value="VSG_B"/>
    <property type="match status" value="1"/>
</dbReference>
<evidence type="ECO:0000256" key="1">
    <source>
        <dbReference type="ARBA" id="ARBA00002523"/>
    </source>
</evidence>
<evidence type="ECO:0000259" key="10">
    <source>
        <dbReference type="Pfam" id="PF13206"/>
    </source>
</evidence>
<protein>
    <submittedName>
        <fullName evidence="11">Variant surface glycoprotein 3124</fullName>
    </submittedName>
</protein>
<keyword evidence="6" id="KW-0472">Membrane</keyword>
<name>M4SS69_9TRYP</name>
<proteinExistence type="predicted"/>
<dbReference type="GO" id="GO:0005886">
    <property type="term" value="C:plasma membrane"/>
    <property type="evidence" value="ECO:0007669"/>
    <property type="project" value="UniProtKB-SubCell"/>
</dbReference>
<evidence type="ECO:0000256" key="7">
    <source>
        <dbReference type="ARBA" id="ARBA00023180"/>
    </source>
</evidence>
<comment type="function">
    <text evidence="1">VSG forms a coat on the surface of the parasite. The trypanosome evades the immune response of the host by expressing a series of antigenically distinct VSGs from an estimated 1000 VSG genes.</text>
</comment>
<feature type="region of interest" description="Disordered" evidence="9">
    <location>
        <begin position="346"/>
        <end position="365"/>
    </location>
</feature>
<reference evidence="11" key="2">
    <citation type="journal article" date="2014" name="Mol. Biochem. Parasitol.">
        <title>Capturing the variant surface glycoprotein repertoire (the VSGnome) of Trypanosoma brucei Lister 427.</title>
        <authorList>
            <person name="Cross G.A."/>
            <person name="Kim H.S."/>
            <person name="Wickstead B."/>
        </authorList>
    </citation>
    <scope>NUCLEOTIDE SEQUENCE</scope>
    <source>
        <strain evidence="11">Lister 427</strain>
    </source>
</reference>
<keyword evidence="3" id="KW-1003">Cell membrane</keyword>
<sequence>VTENVNYFILHKLLQAIATTELEAYHWYNILIYSTFFKVATMAFSSMTKIAQAMFLLSLTPFAAFAAQHNAKEYRDMCAILKLLTQKIPSTQTKDDAGKAVTSVTATAKMAAIYANIVRLNLTVAPDTILAVLSDKAKYKDGKTVKANGEVKDVFTGIDEGTIDVMFSEAPKMTASAADKDFTQQYGMPIDLEIRERLRPTVTALANKAAQLRSRLVALGVADNDLRTQTRKLMLKALYWQAYLDRNDAATTADGEAPPLEAHEFSWTNSATRDDNCKTADGDADKAGHCIAQDIVCLCVNGHKSGNQYCTTAQTAADNYSDTTASKATSLGTFNKLAAACTTGGAGRDAELSGKNPCSGSNGAENKLRLQLGQSSCRRRCDNERGRQKRHPWCLHRRRHHKS</sequence>
<dbReference type="EMBL" id="KC611737">
    <property type="protein sequence ID" value="AGH59168.1"/>
    <property type="molecule type" value="Genomic_DNA"/>
</dbReference>
<keyword evidence="7" id="KW-0325">Glycoprotein</keyword>
<evidence type="ECO:0000256" key="3">
    <source>
        <dbReference type="ARBA" id="ARBA00022475"/>
    </source>
</evidence>
<dbReference type="VEuPathDB" id="TriTrypDB:Tb10.v4.0200"/>